<dbReference type="Proteomes" id="UP000752171">
    <property type="component" value="Unassembled WGS sequence"/>
</dbReference>
<dbReference type="InterPro" id="IPR013783">
    <property type="entry name" value="Ig-like_fold"/>
</dbReference>
<dbReference type="PROSITE" id="PS50835">
    <property type="entry name" value="IG_LIKE"/>
    <property type="match status" value="2"/>
</dbReference>
<dbReference type="InterPro" id="IPR051117">
    <property type="entry name" value="TRG_var/const_region"/>
</dbReference>
<sequence length="320" mass="36038">MLLYNIMKLLITIYALLFCLSTETVLGQTVEQPDLSWTKPEGKSAYITCKITGLSGGSYVHWYQHKDGEGPKRILYVKKDGTGLLYDPNHPDREDFSVSTGYNDLKVQSVKKSHSAVYYCACWVGPHISVLTDDHSVFETDKKIKPPELAAFPISPSEGNGKRALLCQARGMYPDLVKFMWKDQAGNEVKLSDTEELLEQRDEGQEVRVTSMLIIDQQKARSNTFTCSVQHEDKVDNIKIPADKAVDASDHGSVPSCPPPKQEEEEKYGSFELIRQLNLFNLTYVSLLVKNVLYFGGLCFLLYKRRDRTITGSPTPNQGK</sequence>
<dbReference type="InterPro" id="IPR003599">
    <property type="entry name" value="Ig_sub"/>
</dbReference>
<reference evidence="11 12" key="1">
    <citation type="submission" date="2021-07" db="EMBL/GenBank/DDBJ databases">
        <authorList>
            <person name="Imarazene B."/>
            <person name="Zahm M."/>
            <person name="Klopp C."/>
            <person name="Cabau C."/>
            <person name="Beille S."/>
            <person name="Jouanno E."/>
            <person name="Castinel A."/>
            <person name="Lluch J."/>
            <person name="Gil L."/>
            <person name="Kuchtly C."/>
            <person name="Lopez Roques C."/>
            <person name="Donnadieu C."/>
            <person name="Parrinello H."/>
            <person name="Journot L."/>
            <person name="Du K."/>
            <person name="Schartl M."/>
            <person name="Retaux S."/>
            <person name="Guiguen Y."/>
        </authorList>
    </citation>
    <scope>NUCLEOTIDE SEQUENCE [LARGE SCALE GENOMIC DNA]</scope>
    <source>
        <strain evidence="11">Pach_M1</strain>
        <tissue evidence="11">Testis</tissue>
    </source>
</reference>
<evidence type="ECO:0000256" key="6">
    <source>
        <dbReference type="ARBA" id="ARBA00023319"/>
    </source>
</evidence>
<evidence type="ECO:0000256" key="1">
    <source>
        <dbReference type="ARBA" id="ARBA00004370"/>
    </source>
</evidence>
<proteinExistence type="predicted"/>
<evidence type="ECO:0000256" key="8">
    <source>
        <dbReference type="SAM" id="Phobius"/>
    </source>
</evidence>
<protein>
    <recommendedName>
        <fullName evidence="10">Ig-like domain-containing protein</fullName>
    </recommendedName>
</protein>
<keyword evidence="3 8" id="KW-1133">Transmembrane helix</keyword>
<gene>
    <name evidence="11" type="ORF">AMEX_G10754</name>
</gene>
<organism evidence="11 12">
    <name type="scientific">Astyanax mexicanus</name>
    <name type="common">Blind cave fish</name>
    <name type="synonym">Astyanax fasciatus mexicanus</name>
    <dbReference type="NCBI Taxonomy" id="7994"/>
    <lineage>
        <taxon>Eukaryota</taxon>
        <taxon>Metazoa</taxon>
        <taxon>Chordata</taxon>
        <taxon>Craniata</taxon>
        <taxon>Vertebrata</taxon>
        <taxon>Euteleostomi</taxon>
        <taxon>Actinopterygii</taxon>
        <taxon>Neopterygii</taxon>
        <taxon>Teleostei</taxon>
        <taxon>Ostariophysi</taxon>
        <taxon>Characiformes</taxon>
        <taxon>Characoidei</taxon>
        <taxon>Acestrorhamphidae</taxon>
        <taxon>Acestrorhamphinae</taxon>
        <taxon>Astyanax</taxon>
    </lineage>
</organism>
<dbReference type="InterPro" id="IPR007110">
    <property type="entry name" value="Ig-like_dom"/>
</dbReference>
<accession>A0A8T2LX66</accession>
<feature type="signal peptide" evidence="9">
    <location>
        <begin position="1"/>
        <end position="27"/>
    </location>
</feature>
<dbReference type="SUPFAM" id="SSF48726">
    <property type="entry name" value="Immunoglobulin"/>
    <property type="match status" value="2"/>
</dbReference>
<dbReference type="SMART" id="SM00409">
    <property type="entry name" value="IG"/>
    <property type="match status" value="1"/>
</dbReference>
<feature type="region of interest" description="Disordered" evidence="7">
    <location>
        <begin position="246"/>
        <end position="265"/>
    </location>
</feature>
<keyword evidence="6" id="KW-0393">Immunoglobulin domain</keyword>
<evidence type="ECO:0000313" key="11">
    <source>
        <dbReference type="EMBL" id="KAG9273966.1"/>
    </source>
</evidence>
<evidence type="ECO:0000256" key="5">
    <source>
        <dbReference type="ARBA" id="ARBA00023170"/>
    </source>
</evidence>
<dbReference type="Gene3D" id="2.60.40.10">
    <property type="entry name" value="Immunoglobulins"/>
    <property type="match status" value="2"/>
</dbReference>
<dbReference type="InterPro" id="IPR036179">
    <property type="entry name" value="Ig-like_dom_sf"/>
</dbReference>
<dbReference type="GO" id="GO:0016020">
    <property type="term" value="C:membrane"/>
    <property type="evidence" value="ECO:0007669"/>
    <property type="project" value="UniProtKB-SubCell"/>
</dbReference>
<name>A0A8T2LX66_ASTMX</name>
<dbReference type="InterPro" id="IPR003597">
    <property type="entry name" value="Ig_C1-set"/>
</dbReference>
<feature type="transmembrane region" description="Helical" evidence="8">
    <location>
        <begin position="282"/>
        <end position="303"/>
    </location>
</feature>
<dbReference type="Pfam" id="PF07686">
    <property type="entry name" value="V-set"/>
    <property type="match status" value="1"/>
</dbReference>
<feature type="chain" id="PRO_5035886967" description="Ig-like domain-containing protein" evidence="9">
    <location>
        <begin position="28"/>
        <end position="320"/>
    </location>
</feature>
<dbReference type="EMBL" id="JAICCE010000008">
    <property type="protein sequence ID" value="KAG9273966.1"/>
    <property type="molecule type" value="Genomic_DNA"/>
</dbReference>
<keyword evidence="4 8" id="KW-0472">Membrane</keyword>
<dbReference type="InterPro" id="IPR013106">
    <property type="entry name" value="Ig_V-set"/>
</dbReference>
<evidence type="ECO:0000256" key="2">
    <source>
        <dbReference type="ARBA" id="ARBA00022692"/>
    </source>
</evidence>
<dbReference type="PANTHER" id="PTHR19256">
    <property type="entry name" value="T-CELL RECEPTOR GAMMA CHAIN"/>
    <property type="match status" value="1"/>
</dbReference>
<dbReference type="Pfam" id="PF07654">
    <property type="entry name" value="C1-set"/>
    <property type="match status" value="1"/>
</dbReference>
<evidence type="ECO:0000313" key="12">
    <source>
        <dbReference type="Proteomes" id="UP000752171"/>
    </source>
</evidence>
<feature type="domain" description="Ig-like" evidence="10">
    <location>
        <begin position="147"/>
        <end position="247"/>
    </location>
</feature>
<evidence type="ECO:0000259" key="10">
    <source>
        <dbReference type="PROSITE" id="PS50835"/>
    </source>
</evidence>
<keyword evidence="2 8" id="KW-0812">Transmembrane</keyword>
<dbReference type="PANTHER" id="PTHR19256:SF65">
    <property type="entry name" value="T CELL RECEPTOR GAMMA CONSTANT 1-RELATED"/>
    <property type="match status" value="1"/>
</dbReference>
<evidence type="ECO:0000256" key="4">
    <source>
        <dbReference type="ARBA" id="ARBA00023136"/>
    </source>
</evidence>
<comment type="subcellular location">
    <subcellularLocation>
        <location evidence="1">Membrane</location>
    </subcellularLocation>
</comment>
<keyword evidence="5" id="KW-0675">Receptor</keyword>
<keyword evidence="9" id="KW-0732">Signal</keyword>
<comment type="caution">
    <text evidence="11">The sequence shown here is derived from an EMBL/GenBank/DDBJ whole genome shotgun (WGS) entry which is preliminary data.</text>
</comment>
<evidence type="ECO:0000256" key="7">
    <source>
        <dbReference type="SAM" id="MobiDB-lite"/>
    </source>
</evidence>
<feature type="domain" description="Ig-like" evidence="10">
    <location>
        <begin position="41"/>
        <end position="120"/>
    </location>
</feature>
<evidence type="ECO:0000256" key="9">
    <source>
        <dbReference type="SAM" id="SignalP"/>
    </source>
</evidence>
<dbReference type="AlphaFoldDB" id="A0A8T2LX66"/>
<evidence type="ECO:0000256" key="3">
    <source>
        <dbReference type="ARBA" id="ARBA00022989"/>
    </source>
</evidence>